<protein>
    <submittedName>
        <fullName evidence="1">Uncharacterized protein</fullName>
    </submittedName>
</protein>
<dbReference type="GeneID" id="70182233"/>
<dbReference type="RefSeq" id="XP_046016490.1">
    <property type="nucleotide sequence ID" value="XM_046152687.1"/>
</dbReference>
<dbReference type="EMBL" id="JAGTJQ010000002">
    <property type="protein sequence ID" value="KAH7037369.1"/>
    <property type="molecule type" value="Genomic_DNA"/>
</dbReference>
<dbReference type="AlphaFoldDB" id="A0A9P8YDQ7"/>
<keyword evidence="2" id="KW-1185">Reference proteome</keyword>
<evidence type="ECO:0000313" key="2">
    <source>
        <dbReference type="Proteomes" id="UP000756346"/>
    </source>
</evidence>
<evidence type="ECO:0000313" key="1">
    <source>
        <dbReference type="EMBL" id="KAH7037369.1"/>
    </source>
</evidence>
<proteinExistence type="predicted"/>
<accession>A0A9P8YDQ7</accession>
<dbReference type="Proteomes" id="UP000756346">
    <property type="component" value="Unassembled WGS sequence"/>
</dbReference>
<organism evidence="1 2">
    <name type="scientific">Microdochium trichocladiopsis</name>
    <dbReference type="NCBI Taxonomy" id="1682393"/>
    <lineage>
        <taxon>Eukaryota</taxon>
        <taxon>Fungi</taxon>
        <taxon>Dikarya</taxon>
        <taxon>Ascomycota</taxon>
        <taxon>Pezizomycotina</taxon>
        <taxon>Sordariomycetes</taxon>
        <taxon>Xylariomycetidae</taxon>
        <taxon>Xylariales</taxon>
        <taxon>Microdochiaceae</taxon>
        <taxon>Microdochium</taxon>
    </lineage>
</organism>
<name>A0A9P8YDQ7_9PEZI</name>
<comment type="caution">
    <text evidence="1">The sequence shown here is derived from an EMBL/GenBank/DDBJ whole genome shotgun (WGS) entry which is preliminary data.</text>
</comment>
<gene>
    <name evidence="1" type="ORF">B0I36DRAFT_313903</name>
</gene>
<reference evidence="1" key="1">
    <citation type="journal article" date="2021" name="Nat. Commun.">
        <title>Genetic determinants of endophytism in the Arabidopsis root mycobiome.</title>
        <authorList>
            <person name="Mesny F."/>
            <person name="Miyauchi S."/>
            <person name="Thiergart T."/>
            <person name="Pickel B."/>
            <person name="Atanasova L."/>
            <person name="Karlsson M."/>
            <person name="Huettel B."/>
            <person name="Barry K.W."/>
            <person name="Haridas S."/>
            <person name="Chen C."/>
            <person name="Bauer D."/>
            <person name="Andreopoulos W."/>
            <person name="Pangilinan J."/>
            <person name="LaButti K."/>
            <person name="Riley R."/>
            <person name="Lipzen A."/>
            <person name="Clum A."/>
            <person name="Drula E."/>
            <person name="Henrissat B."/>
            <person name="Kohler A."/>
            <person name="Grigoriev I.V."/>
            <person name="Martin F.M."/>
            <person name="Hacquard S."/>
        </authorList>
    </citation>
    <scope>NUCLEOTIDE SEQUENCE</scope>
    <source>
        <strain evidence="1">MPI-CAGE-CH-0230</strain>
    </source>
</reference>
<sequence length="74" mass="7914">MAAVLHALLPSTNVQLRGQDVVKLRWEAPSTPAGSGMHANVVCRARRASTAYVETTGETVPTAVPIDGWSEVWV</sequence>